<comment type="caution">
    <text evidence="1">The sequence shown here is derived from an EMBL/GenBank/DDBJ whole genome shotgun (WGS) entry which is preliminary data.</text>
</comment>
<keyword evidence="2" id="KW-1185">Reference proteome</keyword>
<organism evidence="1 2">
    <name type="scientific">Actinoplanes teichomyceticus</name>
    <dbReference type="NCBI Taxonomy" id="1867"/>
    <lineage>
        <taxon>Bacteria</taxon>
        <taxon>Bacillati</taxon>
        <taxon>Actinomycetota</taxon>
        <taxon>Actinomycetes</taxon>
        <taxon>Micromonosporales</taxon>
        <taxon>Micromonosporaceae</taxon>
        <taxon>Actinoplanes</taxon>
    </lineage>
</organism>
<gene>
    <name evidence="1" type="ORF">FHX34_103542</name>
</gene>
<dbReference type="EMBL" id="VIWY01000003">
    <property type="protein sequence ID" value="TWG21013.1"/>
    <property type="molecule type" value="Genomic_DNA"/>
</dbReference>
<reference evidence="1 2" key="1">
    <citation type="submission" date="2019-06" db="EMBL/GenBank/DDBJ databases">
        <title>Sequencing the genomes of 1000 actinobacteria strains.</title>
        <authorList>
            <person name="Klenk H.-P."/>
        </authorList>
    </citation>
    <scope>NUCLEOTIDE SEQUENCE [LARGE SCALE GENOMIC DNA]</scope>
    <source>
        <strain evidence="1 2">DSM 43866</strain>
    </source>
</reference>
<dbReference type="RefSeq" id="WP_164466063.1">
    <property type="nucleotide sequence ID" value="NZ_BOMX01000113.1"/>
</dbReference>
<proteinExistence type="predicted"/>
<name>A0A561WAY6_ACTTI</name>
<sequence>MYAQRCSDDWPHGPHEVPGCDGCGRTTFVCAGRLLPADIERLLDAAFAPADSVWLR</sequence>
<evidence type="ECO:0000313" key="1">
    <source>
        <dbReference type="EMBL" id="TWG21013.1"/>
    </source>
</evidence>
<accession>A0A561WAY6</accession>
<protein>
    <submittedName>
        <fullName evidence="1">Uncharacterized protein</fullName>
    </submittedName>
</protein>
<dbReference type="Proteomes" id="UP000320239">
    <property type="component" value="Unassembled WGS sequence"/>
</dbReference>
<dbReference type="AlphaFoldDB" id="A0A561WAY6"/>
<evidence type="ECO:0000313" key="2">
    <source>
        <dbReference type="Proteomes" id="UP000320239"/>
    </source>
</evidence>